<comment type="catalytic activity">
    <reaction evidence="4">
        <text>L-threonyl-[protein] + ATP = O-phospho-L-threonyl-[protein] + ADP + H(+)</text>
        <dbReference type="Rhea" id="RHEA:46608"/>
        <dbReference type="Rhea" id="RHEA-COMP:11060"/>
        <dbReference type="Rhea" id="RHEA-COMP:11605"/>
        <dbReference type="ChEBI" id="CHEBI:15378"/>
        <dbReference type="ChEBI" id="CHEBI:30013"/>
        <dbReference type="ChEBI" id="CHEBI:30616"/>
        <dbReference type="ChEBI" id="CHEBI:61977"/>
        <dbReference type="ChEBI" id="CHEBI:456216"/>
        <dbReference type="EC" id="2.7.11.1"/>
    </reaction>
</comment>
<keyword evidence="3 8" id="KW-0418">Kinase</keyword>
<dbReference type="Proteomes" id="UP000813463">
    <property type="component" value="Chromosome 5"/>
</dbReference>
<feature type="domain" description="Protein kinase" evidence="6">
    <location>
        <begin position="19"/>
        <end position="280"/>
    </location>
</feature>
<dbReference type="Gene3D" id="1.10.510.10">
    <property type="entry name" value="Transferase(Phosphotransferase) domain 1"/>
    <property type="match status" value="1"/>
</dbReference>
<keyword evidence="7" id="KW-1185">Reference proteome</keyword>
<evidence type="ECO:0000256" key="1">
    <source>
        <dbReference type="ARBA" id="ARBA00012513"/>
    </source>
</evidence>
<organism evidence="7 8">
    <name type="scientific">Spinacia oleracea</name>
    <name type="common">Spinach</name>
    <dbReference type="NCBI Taxonomy" id="3562"/>
    <lineage>
        <taxon>Eukaryota</taxon>
        <taxon>Viridiplantae</taxon>
        <taxon>Streptophyta</taxon>
        <taxon>Embryophyta</taxon>
        <taxon>Tracheophyta</taxon>
        <taxon>Spermatophyta</taxon>
        <taxon>Magnoliopsida</taxon>
        <taxon>eudicotyledons</taxon>
        <taxon>Gunneridae</taxon>
        <taxon>Pentapetalae</taxon>
        <taxon>Caryophyllales</taxon>
        <taxon>Chenopodiaceae</taxon>
        <taxon>Chenopodioideae</taxon>
        <taxon>Anserineae</taxon>
        <taxon>Spinacia</taxon>
    </lineage>
</organism>
<proteinExistence type="predicted"/>
<dbReference type="SMART" id="SM00220">
    <property type="entry name" value="S_TKc"/>
    <property type="match status" value="1"/>
</dbReference>
<dbReference type="InterPro" id="IPR000719">
    <property type="entry name" value="Prot_kinase_dom"/>
</dbReference>
<comment type="catalytic activity">
    <reaction evidence="5">
        <text>L-seryl-[protein] + ATP = O-phospho-L-seryl-[protein] + ADP + H(+)</text>
        <dbReference type="Rhea" id="RHEA:17989"/>
        <dbReference type="Rhea" id="RHEA-COMP:9863"/>
        <dbReference type="Rhea" id="RHEA-COMP:11604"/>
        <dbReference type="ChEBI" id="CHEBI:15378"/>
        <dbReference type="ChEBI" id="CHEBI:29999"/>
        <dbReference type="ChEBI" id="CHEBI:30616"/>
        <dbReference type="ChEBI" id="CHEBI:83421"/>
        <dbReference type="ChEBI" id="CHEBI:456216"/>
        <dbReference type="EC" id="2.7.11.1"/>
    </reaction>
</comment>
<keyword evidence="2" id="KW-0723">Serine/threonine-protein kinase</keyword>
<dbReference type="GeneID" id="110790190"/>
<dbReference type="RefSeq" id="XP_021850657.2">
    <property type="nucleotide sequence ID" value="XM_021994965.2"/>
</dbReference>
<dbReference type="Gene3D" id="3.30.200.20">
    <property type="entry name" value="Phosphorylase Kinase, domain 1"/>
    <property type="match status" value="1"/>
</dbReference>
<reference evidence="8" key="2">
    <citation type="submission" date="2025-08" db="UniProtKB">
        <authorList>
            <consortium name="RefSeq"/>
        </authorList>
    </citation>
    <scope>IDENTIFICATION</scope>
    <source>
        <tissue evidence="8">Leaf</tissue>
    </source>
</reference>
<dbReference type="PROSITE" id="PS00108">
    <property type="entry name" value="PROTEIN_KINASE_ST"/>
    <property type="match status" value="1"/>
</dbReference>
<dbReference type="EC" id="2.7.11.1" evidence="1"/>
<keyword evidence="3 8" id="KW-0808">Transferase</keyword>
<dbReference type="InterPro" id="IPR008271">
    <property type="entry name" value="Ser/Thr_kinase_AS"/>
</dbReference>
<evidence type="ECO:0000313" key="8">
    <source>
        <dbReference type="RefSeq" id="XP_021850657.2"/>
    </source>
</evidence>
<evidence type="ECO:0000256" key="3">
    <source>
        <dbReference type="ARBA" id="ARBA00022777"/>
    </source>
</evidence>
<evidence type="ECO:0000259" key="6">
    <source>
        <dbReference type="PROSITE" id="PS50011"/>
    </source>
</evidence>
<dbReference type="KEGG" id="soe:110790190"/>
<evidence type="ECO:0000256" key="5">
    <source>
        <dbReference type="ARBA" id="ARBA00048679"/>
    </source>
</evidence>
<dbReference type="PROSITE" id="PS50011">
    <property type="entry name" value="PROTEIN_KINASE_DOM"/>
    <property type="match status" value="1"/>
</dbReference>
<protein>
    <recommendedName>
        <fullName evidence="1">non-specific serine/threonine protein kinase</fullName>
        <ecNumber evidence="1">2.7.11.1</ecNumber>
    </recommendedName>
</protein>
<dbReference type="PANTHER" id="PTHR13902">
    <property type="entry name" value="SERINE/THREONINE-PROTEIN KINASE WNK WITH NO LYSINE -RELATED"/>
    <property type="match status" value="1"/>
</dbReference>
<evidence type="ECO:0000256" key="2">
    <source>
        <dbReference type="ARBA" id="ARBA00022527"/>
    </source>
</evidence>
<dbReference type="Pfam" id="PF00069">
    <property type="entry name" value="Pkinase"/>
    <property type="match status" value="1"/>
</dbReference>
<evidence type="ECO:0000313" key="7">
    <source>
        <dbReference type="Proteomes" id="UP000813463"/>
    </source>
</evidence>
<dbReference type="SUPFAM" id="SSF56112">
    <property type="entry name" value="Protein kinase-like (PK-like)"/>
    <property type="match status" value="1"/>
</dbReference>
<sequence>MSWSSNLAVVERDPTGRYVRYNKRLGVGAWKSVYKGFDQVKGIEIAWSRIVITGDTATSESEGTLNDLCVEVCLLKSLDNENIVKCYHSWIDYQEKIIHMITEIFSSENLRNYTMNNAVVDYTAIKNWCRQILNGLNYLHTRNPPIMHCDVKLTNIFVNGNSGTVKLGDMGIAKFVKPETIEYDVAGTPAYMAPEIFEANYNQLVDIHSFGICVLQLVIPDIRVYSGCNNNEVVEKVKACVKPEELSYVTDPLLKNFIERCLAPADKRPAANELLNDPFLAPSKSTTRTNSSLTECRMRDQVDRLLQFVKEMESGNKKFKLQGRIKDNVMIQMKLSISNYGMIANFNLEFSPETVTAQQFVIEHIATHITLSSEDVQVATEIIKQLIAEFHGGPSIQNSISEEDFCLWNIFSENPTSVVYDDDDDDFNPRNLVPESSSSGAIPDNSRQLQANEIWTEEREDSILAHPVLYRREFEFEGTMIRAVHRTKEPKIPENKKMPSCFGNLLSSFGKKF</sequence>
<accession>A0A9R0IJZ7</accession>
<evidence type="ECO:0000256" key="4">
    <source>
        <dbReference type="ARBA" id="ARBA00047899"/>
    </source>
</evidence>
<dbReference type="GO" id="GO:0035556">
    <property type="term" value="P:intracellular signal transduction"/>
    <property type="evidence" value="ECO:0000318"/>
    <property type="project" value="GO_Central"/>
</dbReference>
<dbReference type="GO" id="GO:0005524">
    <property type="term" value="F:ATP binding"/>
    <property type="evidence" value="ECO:0007669"/>
    <property type="project" value="UniProtKB-KW"/>
</dbReference>
<name>A0A9R0IJZ7_SPIOL</name>
<reference evidence="7" key="1">
    <citation type="journal article" date="2021" name="Nat. Commun.">
        <title>Genomic analyses provide insights into spinach domestication and the genetic basis of agronomic traits.</title>
        <authorList>
            <person name="Cai X."/>
            <person name="Sun X."/>
            <person name="Xu C."/>
            <person name="Sun H."/>
            <person name="Wang X."/>
            <person name="Ge C."/>
            <person name="Zhang Z."/>
            <person name="Wang Q."/>
            <person name="Fei Z."/>
            <person name="Jiao C."/>
            <person name="Wang Q."/>
        </authorList>
    </citation>
    <scope>NUCLEOTIDE SEQUENCE [LARGE SCALE GENOMIC DNA]</scope>
    <source>
        <strain evidence="7">cv. Varoflay</strain>
    </source>
</reference>
<dbReference type="GO" id="GO:0005737">
    <property type="term" value="C:cytoplasm"/>
    <property type="evidence" value="ECO:0000318"/>
    <property type="project" value="GO_Central"/>
</dbReference>
<dbReference type="AlphaFoldDB" id="A0A9R0IJZ7"/>
<gene>
    <name evidence="8" type="primary">LOC110790190</name>
</gene>
<dbReference type="InterPro" id="IPR050588">
    <property type="entry name" value="WNK_Ser-Thr_kinase"/>
</dbReference>
<dbReference type="GO" id="GO:0004674">
    <property type="term" value="F:protein serine/threonine kinase activity"/>
    <property type="evidence" value="ECO:0000318"/>
    <property type="project" value="GO_Central"/>
</dbReference>
<dbReference type="InterPro" id="IPR011009">
    <property type="entry name" value="Kinase-like_dom_sf"/>
</dbReference>